<proteinExistence type="predicted"/>
<feature type="chain" id="PRO_5035266586" evidence="1">
    <location>
        <begin position="25"/>
        <end position="233"/>
    </location>
</feature>
<sequence length="233" mass="26811">MSRVIFSQILLLFLSQSGFESIIAIDETYRPEVKLYRSHDCQGEFLFANYKLDSFVQYPSWEDKIHSALIRGPWIFYEHEYFNSVYEGSIDYIYSPRDICFSFQNVGGKISSFQFAGNGLDYRVSSLTIYKKTDYQGGFDIGQVYMEKDLPNVELQSQMSLILTGNIPFQIYAEPDYKGGTFCIVPPPSKNVAPYAIPDFWSASIAYDSIRSVRLGCQQDYSNFFGIISGRYY</sequence>
<dbReference type="AlphaFoldDB" id="A0A8J2P892"/>
<reference evidence="2" key="1">
    <citation type="submission" date="2021-06" db="EMBL/GenBank/DDBJ databases">
        <authorList>
            <person name="Hodson N. C."/>
            <person name="Mongue J. A."/>
            <person name="Jaron S. K."/>
        </authorList>
    </citation>
    <scope>NUCLEOTIDE SEQUENCE</scope>
</reference>
<evidence type="ECO:0000313" key="3">
    <source>
        <dbReference type="Proteomes" id="UP000708208"/>
    </source>
</evidence>
<keyword evidence="3" id="KW-1185">Reference proteome</keyword>
<feature type="signal peptide" evidence="1">
    <location>
        <begin position="1"/>
        <end position="24"/>
    </location>
</feature>
<dbReference type="EMBL" id="CAJVCH010276814">
    <property type="protein sequence ID" value="CAG7734809.1"/>
    <property type="molecule type" value="Genomic_DNA"/>
</dbReference>
<accession>A0A8J2P892</accession>
<gene>
    <name evidence="2" type="ORF">AFUS01_LOCUS23179</name>
</gene>
<keyword evidence="1" id="KW-0732">Signal</keyword>
<organism evidence="2 3">
    <name type="scientific">Allacma fusca</name>
    <dbReference type="NCBI Taxonomy" id="39272"/>
    <lineage>
        <taxon>Eukaryota</taxon>
        <taxon>Metazoa</taxon>
        <taxon>Ecdysozoa</taxon>
        <taxon>Arthropoda</taxon>
        <taxon>Hexapoda</taxon>
        <taxon>Collembola</taxon>
        <taxon>Symphypleona</taxon>
        <taxon>Sminthuridae</taxon>
        <taxon>Allacma</taxon>
    </lineage>
</organism>
<protein>
    <submittedName>
        <fullName evidence="2">Uncharacterized protein</fullName>
    </submittedName>
</protein>
<name>A0A8J2P892_9HEXA</name>
<dbReference type="OrthoDB" id="6353266at2759"/>
<dbReference type="Proteomes" id="UP000708208">
    <property type="component" value="Unassembled WGS sequence"/>
</dbReference>
<evidence type="ECO:0000256" key="1">
    <source>
        <dbReference type="SAM" id="SignalP"/>
    </source>
</evidence>
<comment type="caution">
    <text evidence="2">The sequence shown here is derived from an EMBL/GenBank/DDBJ whole genome shotgun (WGS) entry which is preliminary data.</text>
</comment>
<evidence type="ECO:0000313" key="2">
    <source>
        <dbReference type="EMBL" id="CAG7734809.1"/>
    </source>
</evidence>